<dbReference type="EMBL" id="CADCTD010000094">
    <property type="protein sequence ID" value="CAA9257001.1"/>
    <property type="molecule type" value="Genomic_DNA"/>
</dbReference>
<sequence>DQPCPPQPARRRRRRPRGPAPGPRRRDPARHRHRHDRRRLLSAGRWPRERPLPHHPRDERDRRGHRRLRRQQPAARRRPGRPDLLAGRCQRRCGEGRGPLPRPPGEGPRHRRPLQQPHAGGDDGRQRHPEPRRPEGQAHLDRRPRLRHRGDGLPPHRGRRPRSRQGFPRPRAPLARREHQRHQGRQARRLFLRLRRADQRGDRPRRLARHHPAADRPCGHHPEDHRQVRPGLLPGGDPGRHLSRPDHGQPADVGGQHPRRARYHAGRAGDEDPGEHLERPGRTRPGACRGARLHPRSAEELGGRRALASGGGGVLEEAGGGARL</sequence>
<feature type="compositionally biased region" description="Basic and acidic residues" evidence="1">
    <location>
        <begin position="46"/>
        <end position="62"/>
    </location>
</feature>
<name>A0A6J4IQ57_9PROT</name>
<feature type="non-terminal residue" evidence="2">
    <location>
        <position position="1"/>
    </location>
</feature>
<keyword evidence="2" id="KW-0675">Receptor</keyword>
<gene>
    <name evidence="2" type="ORF">AVDCRST_MAG27-2381</name>
</gene>
<evidence type="ECO:0000313" key="2">
    <source>
        <dbReference type="EMBL" id="CAA9257001.1"/>
    </source>
</evidence>
<feature type="compositionally biased region" description="Basic residues" evidence="1">
    <location>
        <begin position="63"/>
        <end position="79"/>
    </location>
</feature>
<feature type="compositionally biased region" description="Basic residues" evidence="1">
    <location>
        <begin position="178"/>
        <end position="194"/>
    </location>
</feature>
<dbReference type="AlphaFoldDB" id="A0A6J4IQ57"/>
<organism evidence="2">
    <name type="scientific">uncultured Craurococcus sp</name>
    <dbReference type="NCBI Taxonomy" id="1135998"/>
    <lineage>
        <taxon>Bacteria</taxon>
        <taxon>Pseudomonadati</taxon>
        <taxon>Pseudomonadota</taxon>
        <taxon>Alphaproteobacteria</taxon>
        <taxon>Acetobacterales</taxon>
        <taxon>Acetobacteraceae</taxon>
        <taxon>Craurococcus</taxon>
        <taxon>environmental samples</taxon>
    </lineage>
</organism>
<feature type="region of interest" description="Disordered" evidence="1">
    <location>
        <begin position="1"/>
        <end position="324"/>
    </location>
</feature>
<protein>
    <submittedName>
        <fullName evidence="2">TRAP transporter solute receptor, TAXI family</fullName>
    </submittedName>
</protein>
<feature type="non-terminal residue" evidence="2">
    <location>
        <position position="324"/>
    </location>
</feature>
<feature type="compositionally biased region" description="Basic residues" evidence="1">
    <location>
        <begin position="27"/>
        <end position="40"/>
    </location>
</feature>
<feature type="compositionally biased region" description="Basic and acidic residues" evidence="1">
    <location>
        <begin position="120"/>
        <end position="143"/>
    </location>
</feature>
<accession>A0A6J4IQ57</accession>
<feature type="compositionally biased region" description="Basic and acidic residues" evidence="1">
    <location>
        <begin position="238"/>
        <end position="249"/>
    </location>
</feature>
<feature type="compositionally biased region" description="Basic and acidic residues" evidence="1">
    <location>
        <begin position="195"/>
        <end position="205"/>
    </location>
</feature>
<reference evidence="2" key="1">
    <citation type="submission" date="2020-02" db="EMBL/GenBank/DDBJ databases">
        <authorList>
            <person name="Meier V. D."/>
        </authorList>
    </citation>
    <scope>NUCLEOTIDE SEQUENCE</scope>
    <source>
        <strain evidence="2">AVDCRST_MAG27</strain>
    </source>
</reference>
<feature type="compositionally biased region" description="Gly residues" evidence="1">
    <location>
        <begin position="309"/>
        <end position="324"/>
    </location>
</feature>
<feature type="compositionally biased region" description="Basic and acidic residues" evidence="1">
    <location>
        <begin position="267"/>
        <end position="281"/>
    </location>
</feature>
<evidence type="ECO:0000256" key="1">
    <source>
        <dbReference type="SAM" id="MobiDB-lite"/>
    </source>
</evidence>
<proteinExistence type="predicted"/>
<feature type="compositionally biased region" description="Basic and acidic residues" evidence="1">
    <location>
        <begin position="212"/>
        <end position="227"/>
    </location>
</feature>